<dbReference type="RefSeq" id="XP_040678130.1">
    <property type="nucleotide sequence ID" value="XM_040823971.1"/>
</dbReference>
<dbReference type="GeneID" id="63739628"/>
<dbReference type="HOGENOM" id="CLU_1722776_0_0_1"/>
<comment type="caution">
    <text evidence="3">The sequence shown here is derived from an EMBL/GenBank/DDBJ whole genome shotgun (WGS) entry which is preliminary data.</text>
</comment>
<sequence>MRLLQRLMVILAAGTGALCDPSTSVMGVAYRHGGLCSGSAQPRGAQAIIISEKCFNTSNVECVVPSFPRSLAPSFPRSLVPRPPVERQRPARETSADERRALYLGSAAGSCWGYRMHDCGGYKRPINITKGCNSLVRLRNVPMSAMCRLPVV</sequence>
<accession>A0A0B2WTT0</accession>
<name>A0A0B2WTT0_METAS</name>
<evidence type="ECO:0000256" key="1">
    <source>
        <dbReference type="SAM" id="MobiDB-lite"/>
    </source>
</evidence>
<organism evidence="3 4">
    <name type="scientific">Metarhizium album (strain ARSEF 1941)</name>
    <dbReference type="NCBI Taxonomy" id="1081103"/>
    <lineage>
        <taxon>Eukaryota</taxon>
        <taxon>Fungi</taxon>
        <taxon>Dikarya</taxon>
        <taxon>Ascomycota</taxon>
        <taxon>Pezizomycotina</taxon>
        <taxon>Sordariomycetes</taxon>
        <taxon>Hypocreomycetidae</taxon>
        <taxon>Hypocreales</taxon>
        <taxon>Clavicipitaceae</taxon>
        <taxon>Metarhizium</taxon>
    </lineage>
</organism>
<evidence type="ECO:0000313" key="4">
    <source>
        <dbReference type="Proteomes" id="UP000030816"/>
    </source>
</evidence>
<evidence type="ECO:0000256" key="2">
    <source>
        <dbReference type="SAM" id="SignalP"/>
    </source>
</evidence>
<protein>
    <submittedName>
        <fullName evidence="3">Uncharacterized protein</fullName>
    </submittedName>
</protein>
<evidence type="ECO:0000313" key="3">
    <source>
        <dbReference type="EMBL" id="KHN97064.1"/>
    </source>
</evidence>
<gene>
    <name evidence="3" type="ORF">MAM_05173</name>
</gene>
<feature type="signal peptide" evidence="2">
    <location>
        <begin position="1"/>
        <end position="19"/>
    </location>
</feature>
<proteinExistence type="predicted"/>
<dbReference type="AlphaFoldDB" id="A0A0B2WTT0"/>
<dbReference type="Proteomes" id="UP000030816">
    <property type="component" value="Unassembled WGS sequence"/>
</dbReference>
<keyword evidence="2" id="KW-0732">Signal</keyword>
<keyword evidence="4" id="KW-1185">Reference proteome</keyword>
<feature type="compositionally biased region" description="Basic and acidic residues" evidence="1">
    <location>
        <begin position="84"/>
        <end position="97"/>
    </location>
</feature>
<dbReference type="EMBL" id="AZHE01000012">
    <property type="protein sequence ID" value="KHN97064.1"/>
    <property type="molecule type" value="Genomic_DNA"/>
</dbReference>
<feature type="chain" id="PRO_5002079565" evidence="2">
    <location>
        <begin position="20"/>
        <end position="152"/>
    </location>
</feature>
<feature type="region of interest" description="Disordered" evidence="1">
    <location>
        <begin position="78"/>
        <end position="97"/>
    </location>
</feature>
<reference evidence="3 4" key="1">
    <citation type="journal article" date="2014" name="Proc. Natl. Acad. Sci. U.S.A.">
        <title>Trajectory and genomic determinants of fungal-pathogen speciation and host adaptation.</title>
        <authorList>
            <person name="Hu X."/>
            <person name="Xiao G."/>
            <person name="Zheng P."/>
            <person name="Shang Y."/>
            <person name="Su Y."/>
            <person name="Zhang X."/>
            <person name="Liu X."/>
            <person name="Zhan S."/>
            <person name="St Leger R.J."/>
            <person name="Wang C."/>
        </authorList>
    </citation>
    <scope>NUCLEOTIDE SEQUENCE [LARGE SCALE GENOMIC DNA]</scope>
    <source>
        <strain evidence="3 4">ARSEF 1941</strain>
    </source>
</reference>